<dbReference type="PATRIC" id="fig|1384056.3.peg.146"/>
<feature type="signal peptide" evidence="2">
    <location>
        <begin position="1"/>
        <end position="23"/>
    </location>
</feature>
<dbReference type="AlphaFoldDB" id="A0A091BUN6"/>
<proteinExistence type="predicted"/>
<dbReference type="InterPro" id="IPR018247">
    <property type="entry name" value="EF_Hand_1_Ca_BS"/>
</dbReference>
<sequence>MNKNPCSAALAAITLALSGAAFAATPPPVDGTMANAPVQDHASIGFDEIDKDADGFVVQSDLPPEHELALQFAAADLDRDQRLSRDEFDAFEESPEEEEAEE</sequence>
<gene>
    <name evidence="3" type="ORF">N787_06355</name>
</gene>
<comment type="caution">
    <text evidence="3">The sequence shown here is derived from an EMBL/GenBank/DDBJ whole genome shotgun (WGS) entry which is preliminary data.</text>
</comment>
<name>A0A091BUN6_9GAMM</name>
<evidence type="ECO:0000256" key="1">
    <source>
        <dbReference type="SAM" id="MobiDB-lite"/>
    </source>
</evidence>
<evidence type="ECO:0000313" key="4">
    <source>
        <dbReference type="Proteomes" id="UP000029393"/>
    </source>
</evidence>
<feature type="chain" id="PRO_5001870259" description="EF-hand domain-containing protein" evidence="2">
    <location>
        <begin position="24"/>
        <end position="102"/>
    </location>
</feature>
<protein>
    <recommendedName>
        <fullName evidence="5">EF-hand domain-containing protein</fullName>
    </recommendedName>
</protein>
<evidence type="ECO:0000256" key="2">
    <source>
        <dbReference type="SAM" id="SignalP"/>
    </source>
</evidence>
<evidence type="ECO:0000313" key="3">
    <source>
        <dbReference type="EMBL" id="KFN48055.1"/>
    </source>
</evidence>
<dbReference type="EMBL" id="AVCK01000003">
    <property type="protein sequence ID" value="KFN48055.1"/>
    <property type="molecule type" value="Genomic_DNA"/>
</dbReference>
<dbReference type="Proteomes" id="UP000029393">
    <property type="component" value="Unassembled WGS sequence"/>
</dbReference>
<feature type="compositionally biased region" description="Acidic residues" evidence="1">
    <location>
        <begin position="89"/>
        <end position="102"/>
    </location>
</feature>
<feature type="region of interest" description="Disordered" evidence="1">
    <location>
        <begin position="81"/>
        <end position="102"/>
    </location>
</feature>
<keyword evidence="4" id="KW-1185">Reference proteome</keyword>
<organism evidence="3 4">
    <name type="scientific">Arenimonas metalli CF5-1</name>
    <dbReference type="NCBI Taxonomy" id="1384056"/>
    <lineage>
        <taxon>Bacteria</taxon>
        <taxon>Pseudomonadati</taxon>
        <taxon>Pseudomonadota</taxon>
        <taxon>Gammaproteobacteria</taxon>
        <taxon>Lysobacterales</taxon>
        <taxon>Lysobacteraceae</taxon>
        <taxon>Arenimonas</taxon>
    </lineage>
</organism>
<dbReference type="RefSeq" id="WP_034210045.1">
    <property type="nucleotide sequence ID" value="NZ_AVCK01000003.1"/>
</dbReference>
<dbReference type="SUPFAM" id="SSF47473">
    <property type="entry name" value="EF-hand"/>
    <property type="match status" value="1"/>
</dbReference>
<keyword evidence="2" id="KW-0732">Signal</keyword>
<dbReference type="Gene3D" id="1.10.238.10">
    <property type="entry name" value="EF-hand"/>
    <property type="match status" value="1"/>
</dbReference>
<evidence type="ECO:0008006" key="5">
    <source>
        <dbReference type="Google" id="ProtNLM"/>
    </source>
</evidence>
<dbReference type="PROSITE" id="PS00018">
    <property type="entry name" value="EF_HAND_1"/>
    <property type="match status" value="1"/>
</dbReference>
<dbReference type="InterPro" id="IPR011992">
    <property type="entry name" value="EF-hand-dom_pair"/>
</dbReference>
<dbReference type="OrthoDB" id="5966745at2"/>
<accession>A0A091BUN6</accession>
<reference evidence="3 4" key="1">
    <citation type="submission" date="2013-09" db="EMBL/GenBank/DDBJ databases">
        <title>Genome sequencing of Arenimonas metalli.</title>
        <authorList>
            <person name="Chen F."/>
            <person name="Wang G."/>
        </authorList>
    </citation>
    <scope>NUCLEOTIDE SEQUENCE [LARGE SCALE GENOMIC DNA]</scope>
    <source>
        <strain evidence="3 4">CF5-1</strain>
    </source>
</reference>